<dbReference type="Proteomes" id="UP000765509">
    <property type="component" value="Unassembled WGS sequence"/>
</dbReference>
<dbReference type="GO" id="GO:0004497">
    <property type="term" value="F:monooxygenase activity"/>
    <property type="evidence" value="ECO:0007669"/>
    <property type="project" value="InterPro"/>
</dbReference>
<dbReference type="Gene3D" id="1.10.630.10">
    <property type="entry name" value="Cytochrome P450"/>
    <property type="match status" value="1"/>
</dbReference>
<dbReference type="InterPro" id="IPR002401">
    <property type="entry name" value="Cyt_P450_E_grp-I"/>
</dbReference>
<keyword evidence="4" id="KW-0472">Membrane</keyword>
<evidence type="ECO:0000313" key="5">
    <source>
        <dbReference type="EMBL" id="MBW0511379.1"/>
    </source>
</evidence>
<dbReference type="Pfam" id="PF00067">
    <property type="entry name" value="p450"/>
    <property type="match status" value="1"/>
</dbReference>
<evidence type="ECO:0000256" key="3">
    <source>
        <dbReference type="PIRSR" id="PIRSR602401-1"/>
    </source>
</evidence>
<dbReference type="EMBL" id="AVOT02022159">
    <property type="protein sequence ID" value="MBW0511379.1"/>
    <property type="molecule type" value="Genomic_DNA"/>
</dbReference>
<dbReference type="GO" id="GO:0016705">
    <property type="term" value="F:oxidoreductase activity, acting on paired donors, with incorporation or reduction of molecular oxygen"/>
    <property type="evidence" value="ECO:0007669"/>
    <property type="project" value="InterPro"/>
</dbReference>
<evidence type="ECO:0000256" key="1">
    <source>
        <dbReference type="ARBA" id="ARBA00010617"/>
    </source>
</evidence>
<dbReference type="OrthoDB" id="1470350at2759"/>
<name>A0A9Q3DY40_9BASI</name>
<dbReference type="GO" id="GO:0005506">
    <property type="term" value="F:iron ion binding"/>
    <property type="evidence" value="ECO:0007669"/>
    <property type="project" value="InterPro"/>
</dbReference>
<proteinExistence type="inferred from homology"/>
<dbReference type="CDD" id="cd11069">
    <property type="entry name" value="CYP_FUM15-like"/>
    <property type="match status" value="1"/>
</dbReference>
<feature type="transmembrane region" description="Helical" evidence="4">
    <location>
        <begin position="142"/>
        <end position="161"/>
    </location>
</feature>
<dbReference type="SUPFAM" id="SSF48264">
    <property type="entry name" value="Cytochrome P450"/>
    <property type="match status" value="1"/>
</dbReference>
<keyword evidence="3" id="KW-0408">Iron</keyword>
<comment type="cofactor">
    <cofactor evidence="3">
        <name>heme</name>
        <dbReference type="ChEBI" id="CHEBI:30413"/>
    </cofactor>
</comment>
<keyword evidence="3" id="KW-0349">Heme</keyword>
<feature type="binding site" description="axial binding residue" evidence="3">
    <location>
        <position position="621"/>
    </location>
    <ligand>
        <name>heme</name>
        <dbReference type="ChEBI" id="CHEBI:30413"/>
    </ligand>
    <ligandPart>
        <name>Fe</name>
        <dbReference type="ChEBI" id="CHEBI:18248"/>
    </ligandPart>
</feature>
<evidence type="ECO:0000256" key="4">
    <source>
        <dbReference type="SAM" id="Phobius"/>
    </source>
</evidence>
<comment type="caution">
    <text evidence="5">The sequence shown here is derived from an EMBL/GenBank/DDBJ whole genome shotgun (WGS) entry which is preliminary data.</text>
</comment>
<dbReference type="PANTHER" id="PTHR24305">
    <property type="entry name" value="CYTOCHROME P450"/>
    <property type="match status" value="1"/>
</dbReference>
<dbReference type="InterPro" id="IPR036396">
    <property type="entry name" value="Cyt_P450_sf"/>
</dbReference>
<sequence length="683" mass="76491">MPSNLPNQSLKDSSHWIRPSSLKNLQGWLRISFPSSFWKEPAGNHPKSSICPFELHGFAKRNLLLTFHFLKSQLALQINARCRSFLGPRIFPIPEFNKFCEFLFGKRAQLSWQSRRSDRFCISIWHPPQHIQSLAKMPLDNLFAVVISACVGLAIAGYFSLRRSSCTLAQLPGPPSSGFLFGNFLQVIRHESGFMIQKWFAEYGPVMVFHGLFGAVSLTTTDPKALNHILVHRSYDYPKPFEVQGELGRLLGRGILLAEGEHHKRQRKLISPTFSPAQLRSLAPLVFAVGQKLSAKWTEEISQVEDQPGARCIIDVLPWLSRATLDIIGKAGFGYQFDALESDRKNRLAVALSQLMSAGGVFEGAAGFQVLFIHLLRKFPSLFRIFSTKRSQVIAHSLHVMEEESSKVLDQAKHAYEVQDDRKDLLSLLVRANSSVSGERDKMSNDEVMGQMTTFLFAGHETTASALTWFLWILAKNPEIQSRLRQEIFNATPSSQQATEESDASWTLEQVDALKYLDAVCREGLRFISPVASTVRIAAHDDTIPLSKPVRLRFGKLVDHLTISAGQQIIIPINSFNRSEQIFGKDAQAFNPERWLKSDPPRGGTGVWSGLLTFLAGPRACIGYRFALVELKILLIILIAKFKFEERDVGGGPDFEKKNAIVVRPKIKGEPGGSSMPLRISII</sequence>
<dbReference type="InterPro" id="IPR001128">
    <property type="entry name" value="Cyt_P450"/>
</dbReference>
<evidence type="ECO:0000313" key="6">
    <source>
        <dbReference type="Proteomes" id="UP000765509"/>
    </source>
</evidence>
<keyword evidence="2" id="KW-0560">Oxidoreductase</keyword>
<comment type="similarity">
    <text evidence="1">Belongs to the cytochrome P450 family.</text>
</comment>
<evidence type="ECO:0000256" key="2">
    <source>
        <dbReference type="ARBA" id="ARBA00023002"/>
    </source>
</evidence>
<gene>
    <name evidence="5" type="ORF">O181_051094</name>
</gene>
<keyword evidence="3" id="KW-0479">Metal-binding</keyword>
<dbReference type="PANTHER" id="PTHR24305:SF166">
    <property type="entry name" value="CYTOCHROME P450 12A4, MITOCHONDRIAL-RELATED"/>
    <property type="match status" value="1"/>
</dbReference>
<keyword evidence="4" id="KW-1133">Transmembrane helix</keyword>
<dbReference type="PRINTS" id="PR00385">
    <property type="entry name" value="P450"/>
</dbReference>
<dbReference type="AlphaFoldDB" id="A0A9Q3DY40"/>
<organism evidence="5 6">
    <name type="scientific">Austropuccinia psidii MF-1</name>
    <dbReference type="NCBI Taxonomy" id="1389203"/>
    <lineage>
        <taxon>Eukaryota</taxon>
        <taxon>Fungi</taxon>
        <taxon>Dikarya</taxon>
        <taxon>Basidiomycota</taxon>
        <taxon>Pucciniomycotina</taxon>
        <taxon>Pucciniomycetes</taxon>
        <taxon>Pucciniales</taxon>
        <taxon>Sphaerophragmiaceae</taxon>
        <taxon>Austropuccinia</taxon>
    </lineage>
</organism>
<keyword evidence="6" id="KW-1185">Reference proteome</keyword>
<evidence type="ECO:0008006" key="7">
    <source>
        <dbReference type="Google" id="ProtNLM"/>
    </source>
</evidence>
<dbReference type="PRINTS" id="PR00463">
    <property type="entry name" value="EP450I"/>
</dbReference>
<accession>A0A9Q3DY40</accession>
<dbReference type="GO" id="GO:0020037">
    <property type="term" value="F:heme binding"/>
    <property type="evidence" value="ECO:0007669"/>
    <property type="project" value="InterPro"/>
</dbReference>
<reference evidence="5" key="1">
    <citation type="submission" date="2021-03" db="EMBL/GenBank/DDBJ databases">
        <title>Draft genome sequence of rust myrtle Austropuccinia psidii MF-1, a brazilian biotype.</title>
        <authorList>
            <person name="Quecine M.C."/>
            <person name="Pachon D.M.R."/>
            <person name="Bonatelli M.L."/>
            <person name="Correr F.H."/>
            <person name="Franceschini L.M."/>
            <person name="Leite T.F."/>
            <person name="Margarido G.R.A."/>
            <person name="Almeida C.A."/>
            <person name="Ferrarezi J.A."/>
            <person name="Labate C.A."/>
        </authorList>
    </citation>
    <scope>NUCLEOTIDE SEQUENCE</scope>
    <source>
        <strain evidence="5">MF-1</strain>
    </source>
</reference>
<dbReference type="InterPro" id="IPR050121">
    <property type="entry name" value="Cytochrome_P450_monoxygenase"/>
</dbReference>
<keyword evidence="4" id="KW-0812">Transmembrane</keyword>
<protein>
    <recommendedName>
        <fullName evidence="7">Cytochrome P450</fullName>
    </recommendedName>
</protein>